<proteinExistence type="predicted"/>
<protein>
    <submittedName>
        <fullName evidence="1">Uncharacterized protein</fullName>
    </submittedName>
</protein>
<gene>
    <name evidence="1" type="ORF">PGLA1383_LOCUS24778</name>
</gene>
<dbReference type="Proteomes" id="UP000654075">
    <property type="component" value="Unassembled WGS sequence"/>
</dbReference>
<name>A0A813F8R6_POLGL</name>
<comment type="caution">
    <text evidence="1">The sequence shown here is derived from an EMBL/GenBank/DDBJ whole genome shotgun (WGS) entry which is preliminary data.</text>
</comment>
<accession>A0A813F8R6</accession>
<organism evidence="1 2">
    <name type="scientific">Polarella glacialis</name>
    <name type="common">Dinoflagellate</name>
    <dbReference type="NCBI Taxonomy" id="89957"/>
    <lineage>
        <taxon>Eukaryota</taxon>
        <taxon>Sar</taxon>
        <taxon>Alveolata</taxon>
        <taxon>Dinophyceae</taxon>
        <taxon>Suessiales</taxon>
        <taxon>Suessiaceae</taxon>
        <taxon>Polarella</taxon>
    </lineage>
</organism>
<evidence type="ECO:0000313" key="2">
    <source>
        <dbReference type="Proteomes" id="UP000654075"/>
    </source>
</evidence>
<dbReference type="OrthoDB" id="414134at2759"/>
<dbReference type="EMBL" id="CAJNNV010019850">
    <property type="protein sequence ID" value="CAE8606810.1"/>
    <property type="molecule type" value="Genomic_DNA"/>
</dbReference>
<dbReference type="AlphaFoldDB" id="A0A813F8R6"/>
<keyword evidence="2" id="KW-1185">Reference proteome</keyword>
<sequence length="186" mass="19493">MNCRNCPAYEPYGFGGWPLAPGGQEPGCSFDYFSRAGLVTGEWLQFSAEAHVVTLPGFRRLGRPERVKSLEDFRQEVTSPGAGGRPVSELFGSSAVLELGPGAGVRLVRDLLKAAVGAEPLDSLPCTWRAWPATTYACRDAFLVPTTVALSGVAGSKMLALASGGQSVASLPSCAARSIMAGPTSW</sequence>
<reference evidence="1" key="1">
    <citation type="submission" date="2021-02" db="EMBL/GenBank/DDBJ databases">
        <authorList>
            <person name="Dougan E. K."/>
            <person name="Rhodes N."/>
            <person name="Thang M."/>
            <person name="Chan C."/>
        </authorList>
    </citation>
    <scope>NUCLEOTIDE SEQUENCE</scope>
</reference>
<evidence type="ECO:0000313" key="1">
    <source>
        <dbReference type="EMBL" id="CAE8606810.1"/>
    </source>
</evidence>
<feature type="non-terminal residue" evidence="1">
    <location>
        <position position="186"/>
    </location>
</feature>